<dbReference type="OrthoDB" id="117861at2759"/>
<feature type="compositionally biased region" description="Basic and acidic residues" evidence="1">
    <location>
        <begin position="248"/>
        <end position="265"/>
    </location>
</feature>
<gene>
    <name evidence="3" type="ORF">Plil01_001786000</name>
</gene>
<reference evidence="3" key="1">
    <citation type="submission" date="2023-04" db="EMBL/GenBank/DDBJ databases">
        <title>Phytophthora lilii NBRC 32176.</title>
        <authorList>
            <person name="Ichikawa N."/>
            <person name="Sato H."/>
            <person name="Tonouchi N."/>
        </authorList>
    </citation>
    <scope>NUCLEOTIDE SEQUENCE</scope>
    <source>
        <strain evidence="3">NBRC 32176</strain>
    </source>
</reference>
<evidence type="ECO:0000313" key="4">
    <source>
        <dbReference type="Proteomes" id="UP001165083"/>
    </source>
</evidence>
<proteinExistence type="predicted"/>
<sequence length="306" mass="33623">MAPSLRFDVARLVAVETLFAIPLITVMEDAFKGFVSYALFLMKPVCTQRGETVCRCGSPGIETFFLVEGECDLLNSQTNVGRIIGENSVFEQYALMAQPGELYRTVSTATAISGKCILYSLTIHDFKALEDVSPAVSTYFVSQLASVLVADDMYSLLPHQKANVHLALRRGQNFRSVAEQTRGRVKLKDLGRVAMANLYKRRGSEWSPDLLPKQLQMLAEKEQASGVTVASAHVNAIANRQSGHSPHSVRERTADSNSMRERSNDTVDPSVSPLTGSLYSTVQPIAEVSDNSERTNSRRNPVVHAL</sequence>
<dbReference type="PROSITE" id="PS50042">
    <property type="entry name" value="CNMP_BINDING_3"/>
    <property type="match status" value="1"/>
</dbReference>
<dbReference type="EMBL" id="BSXW01012446">
    <property type="protein sequence ID" value="GMF65144.1"/>
    <property type="molecule type" value="Genomic_DNA"/>
</dbReference>
<dbReference type="SUPFAM" id="SSF51206">
    <property type="entry name" value="cAMP-binding domain-like"/>
    <property type="match status" value="1"/>
</dbReference>
<keyword evidence="4" id="KW-1185">Reference proteome</keyword>
<dbReference type="Proteomes" id="UP001165083">
    <property type="component" value="Unassembled WGS sequence"/>
</dbReference>
<dbReference type="InterPro" id="IPR000595">
    <property type="entry name" value="cNMP-bd_dom"/>
</dbReference>
<dbReference type="Gene3D" id="2.60.120.10">
    <property type="entry name" value="Jelly Rolls"/>
    <property type="match status" value="1"/>
</dbReference>
<feature type="compositionally biased region" description="Polar residues" evidence="1">
    <location>
        <begin position="266"/>
        <end position="283"/>
    </location>
</feature>
<organism evidence="3 4">
    <name type="scientific">Phytophthora lilii</name>
    <dbReference type="NCBI Taxonomy" id="2077276"/>
    <lineage>
        <taxon>Eukaryota</taxon>
        <taxon>Sar</taxon>
        <taxon>Stramenopiles</taxon>
        <taxon>Oomycota</taxon>
        <taxon>Peronosporomycetes</taxon>
        <taxon>Peronosporales</taxon>
        <taxon>Peronosporaceae</taxon>
        <taxon>Phytophthora</taxon>
    </lineage>
</organism>
<feature type="domain" description="Cyclic nucleotide-binding" evidence="2">
    <location>
        <begin position="42"/>
        <end position="129"/>
    </location>
</feature>
<dbReference type="InterPro" id="IPR018490">
    <property type="entry name" value="cNMP-bd_dom_sf"/>
</dbReference>
<comment type="caution">
    <text evidence="3">The sequence shown here is derived from an EMBL/GenBank/DDBJ whole genome shotgun (WGS) entry which is preliminary data.</text>
</comment>
<dbReference type="AlphaFoldDB" id="A0A9W7D7S2"/>
<evidence type="ECO:0000256" key="1">
    <source>
        <dbReference type="SAM" id="MobiDB-lite"/>
    </source>
</evidence>
<dbReference type="InterPro" id="IPR014710">
    <property type="entry name" value="RmlC-like_jellyroll"/>
</dbReference>
<feature type="region of interest" description="Disordered" evidence="1">
    <location>
        <begin position="238"/>
        <end position="306"/>
    </location>
</feature>
<accession>A0A9W7D7S2</accession>
<evidence type="ECO:0000313" key="3">
    <source>
        <dbReference type="EMBL" id="GMF65144.1"/>
    </source>
</evidence>
<protein>
    <submittedName>
        <fullName evidence="3">Unnamed protein product</fullName>
    </submittedName>
</protein>
<name>A0A9W7D7S2_9STRA</name>
<evidence type="ECO:0000259" key="2">
    <source>
        <dbReference type="PROSITE" id="PS50042"/>
    </source>
</evidence>